<dbReference type="PANTHER" id="PTHR33144">
    <property type="entry name" value="OS10G0409366 PROTEIN-RELATED"/>
    <property type="match status" value="1"/>
</dbReference>
<dbReference type="EMBL" id="JASCZI010151082">
    <property type="protein sequence ID" value="MED6168949.1"/>
    <property type="molecule type" value="Genomic_DNA"/>
</dbReference>
<dbReference type="PANTHER" id="PTHR33144:SF45">
    <property type="entry name" value="TRANSPOSASE TNP1_EN_SPM-LIKE DOMAIN-CONTAINING PROTEIN"/>
    <property type="match status" value="1"/>
</dbReference>
<keyword evidence="2" id="KW-1185">Reference proteome</keyword>
<reference evidence="1 2" key="1">
    <citation type="journal article" date="2023" name="Plants (Basel)">
        <title>Bridging the Gap: Combining Genomics and Transcriptomics Approaches to Understand Stylosanthes scabra, an Orphan Legume from the Brazilian Caatinga.</title>
        <authorList>
            <person name="Ferreira-Neto J.R.C."/>
            <person name="da Silva M.D."/>
            <person name="Binneck E."/>
            <person name="de Melo N.F."/>
            <person name="da Silva R.H."/>
            <person name="de Melo A.L.T.M."/>
            <person name="Pandolfi V."/>
            <person name="Bustamante F.O."/>
            <person name="Brasileiro-Vidal A.C."/>
            <person name="Benko-Iseppon A.M."/>
        </authorList>
    </citation>
    <scope>NUCLEOTIDE SEQUENCE [LARGE SCALE GENOMIC DNA]</scope>
    <source>
        <tissue evidence="1">Leaves</tissue>
    </source>
</reference>
<comment type="caution">
    <text evidence="1">The sequence shown here is derived from an EMBL/GenBank/DDBJ whole genome shotgun (WGS) entry which is preliminary data.</text>
</comment>
<sequence length="247" mass="27805">MSNLIHKLKEECPLTEGLRIIVNFDENHAAIGEAAGLLAGFDFASRRVIRSLNIFCSNHLVKSRDYRPKLWNEFHDPRFSKTQLIKNVPANIAADQWALYVEYRLKPETQKDETGKKVSRVEMWGITHKKKDGSYVNEQAKEIAEKIEAHCTQQSVDSTINSHLDALVVVLRKKHPGRVRGFGMGVVPTVSFQKNTTRISQMNLGSSNDVDTSSTCGSRVQEELEIVKAQLEALVSYIASKERGKLP</sequence>
<name>A0ABU6V6C4_9FABA</name>
<accession>A0ABU6V6C4</accession>
<dbReference type="Pfam" id="PF03004">
    <property type="entry name" value="Transposase_24"/>
    <property type="match status" value="1"/>
</dbReference>
<protein>
    <submittedName>
        <fullName evidence="1">Uncharacterized protein</fullName>
    </submittedName>
</protein>
<organism evidence="1 2">
    <name type="scientific">Stylosanthes scabra</name>
    <dbReference type="NCBI Taxonomy" id="79078"/>
    <lineage>
        <taxon>Eukaryota</taxon>
        <taxon>Viridiplantae</taxon>
        <taxon>Streptophyta</taxon>
        <taxon>Embryophyta</taxon>
        <taxon>Tracheophyta</taxon>
        <taxon>Spermatophyta</taxon>
        <taxon>Magnoliopsida</taxon>
        <taxon>eudicotyledons</taxon>
        <taxon>Gunneridae</taxon>
        <taxon>Pentapetalae</taxon>
        <taxon>rosids</taxon>
        <taxon>fabids</taxon>
        <taxon>Fabales</taxon>
        <taxon>Fabaceae</taxon>
        <taxon>Papilionoideae</taxon>
        <taxon>50 kb inversion clade</taxon>
        <taxon>dalbergioids sensu lato</taxon>
        <taxon>Dalbergieae</taxon>
        <taxon>Pterocarpus clade</taxon>
        <taxon>Stylosanthes</taxon>
    </lineage>
</organism>
<dbReference type="InterPro" id="IPR004252">
    <property type="entry name" value="Probable_transposase_24"/>
</dbReference>
<proteinExistence type="predicted"/>
<evidence type="ECO:0000313" key="1">
    <source>
        <dbReference type="EMBL" id="MED6168949.1"/>
    </source>
</evidence>
<evidence type="ECO:0000313" key="2">
    <source>
        <dbReference type="Proteomes" id="UP001341840"/>
    </source>
</evidence>
<gene>
    <name evidence="1" type="ORF">PIB30_016636</name>
</gene>
<dbReference type="Proteomes" id="UP001341840">
    <property type="component" value="Unassembled WGS sequence"/>
</dbReference>